<feature type="transmembrane region" description="Helical" evidence="1">
    <location>
        <begin position="203"/>
        <end position="224"/>
    </location>
</feature>
<accession>A0A8K0VT73</accession>
<evidence type="ECO:0000259" key="2">
    <source>
        <dbReference type="Pfam" id="PF10544"/>
    </source>
</evidence>
<keyword evidence="4" id="KW-1185">Reference proteome</keyword>
<reference evidence="3" key="1">
    <citation type="journal article" date="2021" name="Nat. Commun.">
        <title>Genetic determinants of endophytism in the Arabidopsis root mycobiome.</title>
        <authorList>
            <person name="Mesny F."/>
            <person name="Miyauchi S."/>
            <person name="Thiergart T."/>
            <person name="Pickel B."/>
            <person name="Atanasova L."/>
            <person name="Karlsson M."/>
            <person name="Huettel B."/>
            <person name="Barry K.W."/>
            <person name="Haridas S."/>
            <person name="Chen C."/>
            <person name="Bauer D."/>
            <person name="Andreopoulos W."/>
            <person name="Pangilinan J."/>
            <person name="LaButti K."/>
            <person name="Riley R."/>
            <person name="Lipzen A."/>
            <person name="Clum A."/>
            <person name="Drula E."/>
            <person name="Henrissat B."/>
            <person name="Kohler A."/>
            <person name="Grigoriev I.V."/>
            <person name="Martin F.M."/>
            <person name="Hacquard S."/>
        </authorList>
    </citation>
    <scope>NUCLEOTIDE SEQUENCE</scope>
    <source>
        <strain evidence="3">MPI-SDFR-AT-0120</strain>
    </source>
</reference>
<organism evidence="3 4">
    <name type="scientific">Paraphoma chrysanthemicola</name>
    <dbReference type="NCBI Taxonomy" id="798071"/>
    <lineage>
        <taxon>Eukaryota</taxon>
        <taxon>Fungi</taxon>
        <taxon>Dikarya</taxon>
        <taxon>Ascomycota</taxon>
        <taxon>Pezizomycotina</taxon>
        <taxon>Dothideomycetes</taxon>
        <taxon>Pleosporomycetidae</taxon>
        <taxon>Pleosporales</taxon>
        <taxon>Pleosporineae</taxon>
        <taxon>Phaeosphaeriaceae</taxon>
        <taxon>Paraphoma</taxon>
    </lineage>
</organism>
<proteinExistence type="predicted"/>
<sequence>MHAKLGKSLTAKEGAGVIYILRDPTHPKRGYKIGETKERPYKVRIKQHWQGCGFVPDVVWVSSEIPYRKRAESLIKLDLADRRQIFDCKGHKGKDDTPKVTRHKEWFNVTRDEAEQTAKKWVDFMEVQRPYDMWKQLSPVWIYHLGRRRQPPSTSGDDHNARREQWKQILSKPTRLEELSYNIHTLKQYWQSLMTSIRRNWSFCAQFFWQTMTLIAWFIVLLVLQNTFAATAFAFVLVCAWFSIVPDGLPQGLPSKRKAKK</sequence>
<keyword evidence="1" id="KW-0472">Membrane</keyword>
<gene>
    <name evidence="3" type="ORF">FB567DRAFT_538923</name>
</gene>
<dbReference type="AlphaFoldDB" id="A0A8K0VT73"/>
<dbReference type="EMBL" id="JAGMVJ010000025">
    <property type="protein sequence ID" value="KAH7070931.1"/>
    <property type="molecule type" value="Genomic_DNA"/>
</dbReference>
<evidence type="ECO:0000313" key="3">
    <source>
        <dbReference type="EMBL" id="KAH7070931.1"/>
    </source>
</evidence>
<evidence type="ECO:0000313" key="4">
    <source>
        <dbReference type="Proteomes" id="UP000813461"/>
    </source>
</evidence>
<dbReference type="InterPro" id="IPR053006">
    <property type="entry name" value="Meiosis_regulatory"/>
</dbReference>
<dbReference type="InterPro" id="IPR018306">
    <property type="entry name" value="Phage_T5_Orf172_DNA-bd"/>
</dbReference>
<dbReference type="OrthoDB" id="3511049at2759"/>
<comment type="caution">
    <text evidence="3">The sequence shown here is derived from an EMBL/GenBank/DDBJ whole genome shotgun (WGS) entry which is preliminary data.</text>
</comment>
<keyword evidence="1" id="KW-0812">Transmembrane</keyword>
<protein>
    <recommendedName>
        <fullName evidence="2">Bacteriophage T5 Orf172 DNA-binding domain-containing protein</fullName>
    </recommendedName>
</protein>
<dbReference type="PANTHER" id="PTHR28094:SF2">
    <property type="entry name" value="BACTERIOPHAGE T5 ORF172 DNA-BINDING DOMAIN-CONTAINING PROTEIN"/>
    <property type="match status" value="1"/>
</dbReference>
<feature type="transmembrane region" description="Helical" evidence="1">
    <location>
        <begin position="230"/>
        <end position="249"/>
    </location>
</feature>
<keyword evidence="1" id="KW-1133">Transmembrane helix</keyword>
<name>A0A8K0VT73_9PLEO</name>
<feature type="domain" description="Bacteriophage T5 Orf172 DNA-binding" evidence="2">
    <location>
        <begin position="16"/>
        <end position="122"/>
    </location>
</feature>
<dbReference type="Pfam" id="PF10544">
    <property type="entry name" value="T5orf172"/>
    <property type="match status" value="1"/>
</dbReference>
<dbReference type="PANTHER" id="PTHR28094">
    <property type="entry name" value="MEIOTICALLY UP-REGULATED GENE 113 PROTEIN"/>
    <property type="match status" value="1"/>
</dbReference>
<evidence type="ECO:0000256" key="1">
    <source>
        <dbReference type="SAM" id="Phobius"/>
    </source>
</evidence>
<dbReference type="Proteomes" id="UP000813461">
    <property type="component" value="Unassembled WGS sequence"/>
</dbReference>